<sequence length="83" mass="9086">MLFAASVRVSLGKNLRRLDIVIEAEDLEAAKEKAIRQARKMYSPGKKAVYSILDIINEDDAYQTLAHPKPPAAEPADPPASNP</sequence>
<dbReference type="RefSeq" id="WP_132015059.1">
    <property type="nucleotide sequence ID" value="NZ_SLUN01000018.1"/>
</dbReference>
<gene>
    <name evidence="1" type="ORF">EDC14_101831</name>
</gene>
<keyword evidence="2" id="KW-1185">Reference proteome</keyword>
<comment type="caution">
    <text evidence="1">The sequence shown here is derived from an EMBL/GenBank/DDBJ whole genome shotgun (WGS) entry which is preliminary data.</text>
</comment>
<organism evidence="1 2">
    <name type="scientific">Hydrogenispora ethanolica</name>
    <dbReference type="NCBI Taxonomy" id="1082276"/>
    <lineage>
        <taxon>Bacteria</taxon>
        <taxon>Bacillati</taxon>
        <taxon>Bacillota</taxon>
        <taxon>Hydrogenispora</taxon>
    </lineage>
</organism>
<accession>A0A4R1RFL1</accession>
<evidence type="ECO:0000313" key="1">
    <source>
        <dbReference type="EMBL" id="TCL64733.1"/>
    </source>
</evidence>
<proteinExistence type="predicted"/>
<dbReference type="AlphaFoldDB" id="A0A4R1RFL1"/>
<name>A0A4R1RFL1_HYDET</name>
<evidence type="ECO:0000313" key="2">
    <source>
        <dbReference type="Proteomes" id="UP000295008"/>
    </source>
</evidence>
<reference evidence="1 2" key="1">
    <citation type="submission" date="2019-03" db="EMBL/GenBank/DDBJ databases">
        <title>Genomic Encyclopedia of Type Strains, Phase IV (KMG-IV): sequencing the most valuable type-strain genomes for metagenomic binning, comparative biology and taxonomic classification.</title>
        <authorList>
            <person name="Goeker M."/>
        </authorList>
    </citation>
    <scope>NUCLEOTIDE SEQUENCE [LARGE SCALE GENOMIC DNA]</scope>
    <source>
        <strain evidence="1 2">LX-B</strain>
    </source>
</reference>
<dbReference type="Proteomes" id="UP000295008">
    <property type="component" value="Unassembled WGS sequence"/>
</dbReference>
<protein>
    <submittedName>
        <fullName evidence="1">Uncharacterized protein</fullName>
    </submittedName>
</protein>
<dbReference type="EMBL" id="SLUN01000018">
    <property type="protein sequence ID" value="TCL64733.1"/>
    <property type="molecule type" value="Genomic_DNA"/>
</dbReference>